<dbReference type="PROSITE" id="PS50975">
    <property type="entry name" value="ATP_GRASP"/>
    <property type="match status" value="1"/>
</dbReference>
<dbReference type="GO" id="GO:0005524">
    <property type="term" value="F:ATP binding"/>
    <property type="evidence" value="ECO:0007669"/>
    <property type="project" value="UniProtKB-UniRule"/>
</dbReference>
<accession>A0A9Q4FYI9</accession>
<evidence type="ECO:0000256" key="1">
    <source>
        <dbReference type="PROSITE-ProRule" id="PRU00409"/>
    </source>
</evidence>
<evidence type="ECO:0000313" key="4">
    <source>
        <dbReference type="Proteomes" id="UP001057753"/>
    </source>
</evidence>
<protein>
    <submittedName>
        <fullName evidence="3">YheC/YheD family protein</fullName>
    </submittedName>
</protein>
<dbReference type="SUPFAM" id="SSF56059">
    <property type="entry name" value="Glutathione synthetase ATP-binding domain-like"/>
    <property type="match status" value="1"/>
</dbReference>
<dbReference type="InterPro" id="IPR026838">
    <property type="entry name" value="YheC/D"/>
</dbReference>
<dbReference type="Proteomes" id="UP001057753">
    <property type="component" value="Unassembled WGS sequence"/>
</dbReference>
<dbReference type="Gene3D" id="3.30.470.20">
    <property type="entry name" value="ATP-grasp fold, B domain"/>
    <property type="match status" value="1"/>
</dbReference>
<evidence type="ECO:0000259" key="2">
    <source>
        <dbReference type="PROSITE" id="PS50975"/>
    </source>
</evidence>
<name>A0A9Q4FYI9_SALAG</name>
<comment type="caution">
    <text evidence="3">The sequence shown here is derived from an EMBL/GenBank/DDBJ whole genome shotgun (WGS) entry which is preliminary data.</text>
</comment>
<organism evidence="3 4">
    <name type="scientific">Salipaludibacillus agaradhaerens</name>
    <name type="common">Bacillus agaradhaerens</name>
    <dbReference type="NCBI Taxonomy" id="76935"/>
    <lineage>
        <taxon>Bacteria</taxon>
        <taxon>Bacillati</taxon>
        <taxon>Bacillota</taxon>
        <taxon>Bacilli</taxon>
        <taxon>Bacillales</taxon>
        <taxon>Bacillaceae</taxon>
    </lineage>
</organism>
<keyword evidence="1" id="KW-0067">ATP-binding</keyword>
<dbReference type="EMBL" id="JABXYM010000001">
    <property type="protein sequence ID" value="MCR6097710.1"/>
    <property type="molecule type" value="Genomic_DNA"/>
</dbReference>
<keyword evidence="1" id="KW-0547">Nucleotide-binding</keyword>
<dbReference type="InterPro" id="IPR011761">
    <property type="entry name" value="ATP-grasp"/>
</dbReference>
<dbReference type="Pfam" id="PF14398">
    <property type="entry name" value="ATPgrasp_YheCD"/>
    <property type="match status" value="1"/>
</dbReference>
<dbReference type="AlphaFoldDB" id="A0A9Q4FYI9"/>
<sequence>MNIKTIKTEEVDKLYLPKTITISKPELMALEKVTFHFGSRKKELALEFLDELSQNEMGLSHNVKDKMGIPDICFELTIMGDQIRIGPVILYLVSKRLITRLEILKERIEKSVSFDGLILLSTVDGINTEENQIEGYYFQPSTNTEDAQWKEGVFPYPDAIFKRVVTSEEMTEHLYDKTNGRIFNSHYFNKWDMWEWLAPDSFIRRHLPYTQALTSLDDIYQMLDVYECVYLKPKSGSGGKGIIQVKKGQKETYELTSQKKGLYQIEQLENDPIIDKIIRNKEDYMIQQDVGYLHDTRNVDFRIYMQKNETQEWTCTGLIARFGKPGSVTTNLRNLDYLLEGKEAFRKLFNNSEHNLNQLEKKVKNICSYACELLDQHGCFGDIAIDFILDNSGHVWILEMNKRYGYKSFSIIEDSLLYRKIIRKPFMYASSLAGFRVKDKRKLQKKKQDQLFINTMIKLLNNEPNVKPIVSDSCELVMFGKEIVHYQKSHHKSKEERTESIH</sequence>
<reference evidence="3" key="1">
    <citation type="submission" date="2020-06" db="EMBL/GenBank/DDBJ databases">
        <title>Insight into the genomes of haloalkaliphilic bacilli from Kenyan soda lakes.</title>
        <authorList>
            <person name="Mwirichia R."/>
            <person name="Villamizar G.C."/>
            <person name="Poehlein A."/>
            <person name="Mugweru J."/>
            <person name="Kipnyargis A."/>
            <person name="Kiplimo D."/>
            <person name="Orwa P."/>
            <person name="Daniel R."/>
        </authorList>
    </citation>
    <scope>NUCLEOTIDE SEQUENCE</scope>
    <source>
        <strain evidence="3">B1096_S55</strain>
    </source>
</reference>
<dbReference type="GO" id="GO:0046872">
    <property type="term" value="F:metal ion binding"/>
    <property type="evidence" value="ECO:0007669"/>
    <property type="project" value="InterPro"/>
</dbReference>
<keyword evidence="4" id="KW-1185">Reference proteome</keyword>
<evidence type="ECO:0000313" key="3">
    <source>
        <dbReference type="EMBL" id="MCR6097710.1"/>
    </source>
</evidence>
<gene>
    <name evidence="3" type="ORF">HXA33_14250</name>
</gene>
<proteinExistence type="predicted"/>
<feature type="domain" description="ATP-grasp" evidence="2">
    <location>
        <begin position="200"/>
        <end position="430"/>
    </location>
</feature>
<dbReference type="RefSeq" id="WP_257822099.1">
    <property type="nucleotide sequence ID" value="NZ_JABXYM010000001.1"/>
</dbReference>